<dbReference type="PANTHER" id="PTHR31985:SF130">
    <property type="entry name" value="ETHYLENE-RESPONSIVE TRANSCRIPTION FACTOR ERF034"/>
    <property type="match status" value="1"/>
</dbReference>
<dbReference type="InterPro" id="IPR051032">
    <property type="entry name" value="AP2/ERF_TF_ERF_subfamily"/>
</dbReference>
<protein>
    <recommendedName>
        <fullName evidence="9">AP2/ERF domain-containing protein</fullName>
    </recommendedName>
</protein>
<dbReference type="EMBL" id="JACMSC010000004">
    <property type="protein sequence ID" value="KAG6524277.1"/>
    <property type="molecule type" value="Genomic_DNA"/>
</dbReference>
<evidence type="ECO:0000256" key="2">
    <source>
        <dbReference type="ARBA" id="ARBA00023015"/>
    </source>
</evidence>
<dbReference type="GO" id="GO:0003677">
    <property type="term" value="F:DNA binding"/>
    <property type="evidence" value="ECO:0007669"/>
    <property type="project" value="UniProtKB-KW"/>
</dbReference>
<dbReference type="PRINTS" id="PR00367">
    <property type="entry name" value="ETHRSPELEMNT"/>
</dbReference>
<dbReference type="AlphaFoldDB" id="A0A8J5HH10"/>
<dbReference type="SMART" id="SM00380">
    <property type="entry name" value="AP2"/>
    <property type="match status" value="1"/>
</dbReference>
<feature type="region of interest" description="Disordered" evidence="8">
    <location>
        <begin position="180"/>
        <end position="199"/>
    </location>
</feature>
<feature type="region of interest" description="Disordered" evidence="8">
    <location>
        <begin position="1"/>
        <end position="57"/>
    </location>
</feature>
<evidence type="ECO:0000259" key="9">
    <source>
        <dbReference type="PROSITE" id="PS51032"/>
    </source>
</evidence>
<dbReference type="Gene3D" id="3.30.730.10">
    <property type="entry name" value="AP2/ERF domain"/>
    <property type="match status" value="1"/>
</dbReference>
<reference evidence="10 11" key="1">
    <citation type="submission" date="2020-08" db="EMBL/GenBank/DDBJ databases">
        <title>Plant Genome Project.</title>
        <authorList>
            <person name="Zhang R.-G."/>
        </authorList>
    </citation>
    <scope>NUCLEOTIDE SEQUENCE [LARGE SCALE GENOMIC DNA]</scope>
    <source>
        <tissue evidence="10">Rhizome</tissue>
    </source>
</reference>
<keyword evidence="5" id="KW-0804">Transcription</keyword>
<dbReference type="Proteomes" id="UP000734854">
    <property type="component" value="Unassembled WGS sequence"/>
</dbReference>
<dbReference type="PROSITE" id="PS51032">
    <property type="entry name" value="AP2_ERF"/>
    <property type="match status" value="1"/>
</dbReference>
<accession>A0A8J5HH10</accession>
<feature type="compositionally biased region" description="Low complexity" evidence="8">
    <location>
        <begin position="34"/>
        <end position="57"/>
    </location>
</feature>
<evidence type="ECO:0000313" key="10">
    <source>
        <dbReference type="EMBL" id="KAG6524277.1"/>
    </source>
</evidence>
<evidence type="ECO:0000256" key="7">
    <source>
        <dbReference type="ARBA" id="ARBA00024343"/>
    </source>
</evidence>
<name>A0A8J5HH10_ZINOF</name>
<evidence type="ECO:0000256" key="8">
    <source>
        <dbReference type="SAM" id="MobiDB-lite"/>
    </source>
</evidence>
<evidence type="ECO:0000256" key="6">
    <source>
        <dbReference type="ARBA" id="ARBA00023242"/>
    </source>
</evidence>
<dbReference type="CDD" id="cd00018">
    <property type="entry name" value="AP2"/>
    <property type="match status" value="1"/>
</dbReference>
<keyword evidence="6" id="KW-0539">Nucleus</keyword>
<feature type="compositionally biased region" description="Basic and acidic residues" evidence="8">
    <location>
        <begin position="183"/>
        <end position="194"/>
    </location>
</feature>
<dbReference type="Pfam" id="PF00847">
    <property type="entry name" value="AP2"/>
    <property type="match status" value="1"/>
</dbReference>
<evidence type="ECO:0000256" key="4">
    <source>
        <dbReference type="ARBA" id="ARBA00023159"/>
    </source>
</evidence>
<dbReference type="InterPro" id="IPR036955">
    <property type="entry name" value="AP2/ERF_dom_sf"/>
</dbReference>
<comment type="caution">
    <text evidence="10">The sequence shown here is derived from an EMBL/GenBank/DDBJ whole genome shotgun (WGS) entry which is preliminary data.</text>
</comment>
<comment type="similarity">
    <text evidence="7">Belongs to the AP2/ERF transcription factor family. ERF subfamily.</text>
</comment>
<dbReference type="GO" id="GO:0005634">
    <property type="term" value="C:nucleus"/>
    <property type="evidence" value="ECO:0007669"/>
    <property type="project" value="UniProtKB-SubCell"/>
</dbReference>
<organism evidence="10 11">
    <name type="scientific">Zingiber officinale</name>
    <name type="common">Ginger</name>
    <name type="synonym">Amomum zingiber</name>
    <dbReference type="NCBI Taxonomy" id="94328"/>
    <lineage>
        <taxon>Eukaryota</taxon>
        <taxon>Viridiplantae</taxon>
        <taxon>Streptophyta</taxon>
        <taxon>Embryophyta</taxon>
        <taxon>Tracheophyta</taxon>
        <taxon>Spermatophyta</taxon>
        <taxon>Magnoliopsida</taxon>
        <taxon>Liliopsida</taxon>
        <taxon>Zingiberales</taxon>
        <taxon>Zingiberaceae</taxon>
        <taxon>Zingiber</taxon>
    </lineage>
</organism>
<dbReference type="SUPFAM" id="SSF54171">
    <property type="entry name" value="DNA-binding domain"/>
    <property type="match status" value="1"/>
</dbReference>
<dbReference type="InterPro" id="IPR016177">
    <property type="entry name" value="DNA-bd_dom_sf"/>
</dbReference>
<keyword evidence="4" id="KW-0010">Activator</keyword>
<keyword evidence="3" id="KW-0238">DNA-binding</keyword>
<evidence type="ECO:0000256" key="1">
    <source>
        <dbReference type="ARBA" id="ARBA00004123"/>
    </source>
</evidence>
<comment type="subcellular location">
    <subcellularLocation>
        <location evidence="1">Nucleus</location>
    </subcellularLocation>
</comment>
<evidence type="ECO:0000256" key="5">
    <source>
        <dbReference type="ARBA" id="ARBA00023163"/>
    </source>
</evidence>
<feature type="domain" description="AP2/ERF" evidence="9">
    <location>
        <begin position="93"/>
        <end position="151"/>
    </location>
</feature>
<evidence type="ECO:0000313" key="11">
    <source>
        <dbReference type="Proteomes" id="UP000734854"/>
    </source>
</evidence>
<dbReference type="FunFam" id="3.30.730.10:FF:000001">
    <property type="entry name" value="Ethylene-responsive transcription factor 2"/>
    <property type="match status" value="1"/>
</dbReference>
<keyword evidence="2" id="KW-0805">Transcription regulation</keyword>
<sequence>MNLNPPRTATLDALHETASPLFPMEHNPLHYPHSNSSSSSSSASSPSSIAASPPSCSGGAVAAAAAVAANKRRRESASSEEDINGGAGKGACSYRGVRMRSWGRWVSEIREPRKKTRIWLGTFATAEMAARAHDAAALAVKGPAAAVLNFPDLAPRLPRAASASPGDVRAAAALAAVFPDNNGRGHDDPHDGKVDGANGDEEGLFDLPDLFLDISHEFCYDSLSTCLPTSWVAAGGHIEFAAAAEAEQFLWDF</sequence>
<evidence type="ECO:0000256" key="3">
    <source>
        <dbReference type="ARBA" id="ARBA00023125"/>
    </source>
</evidence>
<dbReference type="PANTHER" id="PTHR31985">
    <property type="entry name" value="ETHYLENE-RESPONSIVE TRANSCRIPTION FACTOR ERF042-RELATED"/>
    <property type="match status" value="1"/>
</dbReference>
<keyword evidence="11" id="KW-1185">Reference proteome</keyword>
<dbReference type="InterPro" id="IPR001471">
    <property type="entry name" value="AP2/ERF_dom"/>
</dbReference>
<dbReference type="GO" id="GO:0003700">
    <property type="term" value="F:DNA-binding transcription factor activity"/>
    <property type="evidence" value="ECO:0007669"/>
    <property type="project" value="InterPro"/>
</dbReference>
<proteinExistence type="inferred from homology"/>
<gene>
    <name evidence="10" type="ORF">ZIOFF_014183</name>
</gene>